<comment type="catalytic activity">
    <reaction evidence="8 10">
        <text>prephenate + H(+) = 3-phenylpyruvate + CO2 + H2O</text>
        <dbReference type="Rhea" id="RHEA:21648"/>
        <dbReference type="ChEBI" id="CHEBI:15377"/>
        <dbReference type="ChEBI" id="CHEBI:15378"/>
        <dbReference type="ChEBI" id="CHEBI:16526"/>
        <dbReference type="ChEBI" id="CHEBI:18005"/>
        <dbReference type="ChEBI" id="CHEBI:29934"/>
        <dbReference type="EC" id="4.2.1.51"/>
    </reaction>
</comment>
<feature type="domain" description="ACT" evidence="12">
    <location>
        <begin position="202"/>
        <end position="277"/>
    </location>
</feature>
<dbReference type="PROSITE" id="PS00857">
    <property type="entry name" value="PREPHENATE_DEHYDR_1"/>
    <property type="match status" value="1"/>
</dbReference>
<dbReference type="GO" id="GO:0009094">
    <property type="term" value="P:L-phenylalanine biosynthetic process"/>
    <property type="evidence" value="ECO:0007669"/>
    <property type="project" value="UniProtKB-KW"/>
</dbReference>
<dbReference type="SUPFAM" id="SSF55021">
    <property type="entry name" value="ACT-like"/>
    <property type="match status" value="1"/>
</dbReference>
<dbReference type="PANTHER" id="PTHR21022:SF19">
    <property type="entry name" value="PREPHENATE DEHYDRATASE-RELATED"/>
    <property type="match status" value="1"/>
</dbReference>
<evidence type="ECO:0000256" key="5">
    <source>
        <dbReference type="ARBA" id="ARBA00023141"/>
    </source>
</evidence>
<dbReference type="SUPFAM" id="SSF53850">
    <property type="entry name" value="Periplasmic binding protein-like II"/>
    <property type="match status" value="1"/>
</dbReference>
<evidence type="ECO:0000256" key="8">
    <source>
        <dbReference type="ARBA" id="ARBA00047848"/>
    </source>
</evidence>
<proteinExistence type="predicted"/>
<dbReference type="RefSeq" id="WP_024058386.1">
    <property type="nucleotide sequence ID" value="NZ_JAGZVZ010000008.1"/>
</dbReference>
<evidence type="ECO:0000256" key="10">
    <source>
        <dbReference type="RuleBase" id="RU361254"/>
    </source>
</evidence>
<evidence type="ECO:0000259" key="11">
    <source>
        <dbReference type="PROSITE" id="PS51171"/>
    </source>
</evidence>
<dbReference type="GO" id="GO:0004664">
    <property type="term" value="F:prephenate dehydratase activity"/>
    <property type="evidence" value="ECO:0007669"/>
    <property type="project" value="UniProtKB-UniRule"/>
</dbReference>
<evidence type="ECO:0000256" key="6">
    <source>
        <dbReference type="ARBA" id="ARBA00023222"/>
    </source>
</evidence>
<gene>
    <name evidence="10 13" type="primary">pheA</name>
    <name evidence="13" type="ORF">L0M99_03805</name>
</gene>
<dbReference type="NCBIfam" id="NF008865">
    <property type="entry name" value="PRK11898.1"/>
    <property type="match status" value="1"/>
</dbReference>
<dbReference type="PROSITE" id="PS51171">
    <property type="entry name" value="PREPHENATE_DEHYDR_3"/>
    <property type="match status" value="1"/>
</dbReference>
<evidence type="ECO:0000256" key="9">
    <source>
        <dbReference type="PIRSR" id="PIRSR001500-2"/>
    </source>
</evidence>
<sequence length="310" mass="33627">MNTAVNNYAFLGPVGTFCHQALLQVAPAGAQLIPCAGERLAMDMVREGKAERAVVPIENSIEGGVSATLDSLGWDKRLQIVAEMIVPVGFTLAVREGTQLSEITHIGTHSHAWAQCRNWVADHLPGAVHVATTSTAESARMLSEGDAGFQAVLASGAAVTTYGLTPLYEDVADNPGAVTRFVEVANPGQVPQPCGADKTTIQVRLPNDYRSGALLEMLQQFSARGINLSRIESRPLAGHPGRYVFSIDLDGHVREERVQSALRGLYRISEDLRFLGSYTRADQVRNDHAPRTGDRDFQRARGWVDSILQK</sequence>
<feature type="site" description="Essential for prephenate dehydratase activity" evidence="9">
    <location>
        <position position="179"/>
    </location>
</feature>
<evidence type="ECO:0000256" key="4">
    <source>
        <dbReference type="ARBA" id="ARBA00022605"/>
    </source>
</evidence>
<dbReference type="Proteomes" id="UP001200537">
    <property type="component" value="Unassembled WGS sequence"/>
</dbReference>
<name>A0AAJ1BB27_9ACTO</name>
<organism evidence="13 14">
    <name type="scientific">Varibaculum cambriense</name>
    <dbReference type="NCBI Taxonomy" id="184870"/>
    <lineage>
        <taxon>Bacteria</taxon>
        <taxon>Bacillati</taxon>
        <taxon>Actinomycetota</taxon>
        <taxon>Actinomycetes</taxon>
        <taxon>Actinomycetales</taxon>
        <taxon>Actinomycetaceae</taxon>
        <taxon>Varibaculum</taxon>
    </lineage>
</organism>
<feature type="domain" description="Prephenate dehydratase" evidence="11">
    <location>
        <begin position="7"/>
        <end position="186"/>
    </location>
</feature>
<keyword evidence="4 10" id="KW-0028">Amino-acid biosynthesis</keyword>
<keyword evidence="6 10" id="KW-0584">Phenylalanine biosynthesis</keyword>
<evidence type="ECO:0000313" key="13">
    <source>
        <dbReference type="EMBL" id="MCG4617622.1"/>
    </source>
</evidence>
<dbReference type="PANTHER" id="PTHR21022">
    <property type="entry name" value="PREPHENATE DEHYDRATASE P PROTEIN"/>
    <property type="match status" value="1"/>
</dbReference>
<dbReference type="GO" id="GO:0005737">
    <property type="term" value="C:cytoplasm"/>
    <property type="evidence" value="ECO:0007669"/>
    <property type="project" value="TreeGrafter"/>
</dbReference>
<dbReference type="Pfam" id="PF00800">
    <property type="entry name" value="PDT"/>
    <property type="match status" value="1"/>
</dbReference>
<evidence type="ECO:0000259" key="12">
    <source>
        <dbReference type="PROSITE" id="PS51671"/>
    </source>
</evidence>
<evidence type="ECO:0000256" key="2">
    <source>
        <dbReference type="ARBA" id="ARBA00013147"/>
    </source>
</evidence>
<comment type="pathway">
    <text evidence="1 10">Amino-acid biosynthesis; L-phenylalanine biosynthesis; phenylpyruvate from prephenate: step 1/1.</text>
</comment>
<evidence type="ECO:0000256" key="1">
    <source>
        <dbReference type="ARBA" id="ARBA00004741"/>
    </source>
</evidence>
<dbReference type="InterPro" id="IPR008242">
    <property type="entry name" value="Chor_mutase/pphenate_deHydtase"/>
</dbReference>
<evidence type="ECO:0000256" key="7">
    <source>
        <dbReference type="ARBA" id="ARBA00023239"/>
    </source>
</evidence>
<dbReference type="AlphaFoldDB" id="A0AAJ1BB27"/>
<protein>
    <recommendedName>
        <fullName evidence="3 10">Prephenate dehydratase</fullName>
        <shortName evidence="10">PDT</shortName>
        <ecNumber evidence="2 10">4.2.1.51</ecNumber>
    </recommendedName>
</protein>
<dbReference type="PROSITE" id="PS51671">
    <property type="entry name" value="ACT"/>
    <property type="match status" value="1"/>
</dbReference>
<dbReference type="PROSITE" id="PS00858">
    <property type="entry name" value="PREPHENATE_DEHYDR_2"/>
    <property type="match status" value="1"/>
</dbReference>
<comment type="caution">
    <text evidence="13">The sequence shown here is derived from an EMBL/GenBank/DDBJ whole genome shotgun (WGS) entry which is preliminary data.</text>
</comment>
<reference evidence="13" key="1">
    <citation type="submission" date="2022-01" db="EMBL/GenBank/DDBJ databases">
        <title>Collection of gut derived symbiotic bacterial strains cultured from healthy donors.</title>
        <authorList>
            <person name="Lin H."/>
            <person name="Kohout C."/>
            <person name="Waligurski E."/>
            <person name="Pamer E.G."/>
        </authorList>
    </citation>
    <scope>NUCLEOTIDE SEQUENCE</scope>
    <source>
        <strain evidence="13">DFI.7.46</strain>
    </source>
</reference>
<dbReference type="EC" id="4.2.1.51" evidence="2 10"/>
<dbReference type="CDD" id="cd13632">
    <property type="entry name" value="PBP2_Aa-PDT_like"/>
    <property type="match status" value="1"/>
</dbReference>
<dbReference type="PIRSF" id="PIRSF001500">
    <property type="entry name" value="Chor_mut_pdt_Ppr"/>
    <property type="match status" value="1"/>
</dbReference>
<dbReference type="InterPro" id="IPR045865">
    <property type="entry name" value="ACT-like_dom_sf"/>
</dbReference>
<dbReference type="InterPro" id="IPR002912">
    <property type="entry name" value="ACT_dom"/>
</dbReference>
<dbReference type="Gene3D" id="3.40.190.10">
    <property type="entry name" value="Periplasmic binding protein-like II"/>
    <property type="match status" value="2"/>
</dbReference>
<dbReference type="Gene3D" id="3.30.70.260">
    <property type="match status" value="1"/>
</dbReference>
<evidence type="ECO:0000313" key="14">
    <source>
        <dbReference type="Proteomes" id="UP001200537"/>
    </source>
</evidence>
<dbReference type="InterPro" id="IPR001086">
    <property type="entry name" value="Preph_deHydtase"/>
</dbReference>
<keyword evidence="5 10" id="KW-0057">Aromatic amino acid biosynthesis</keyword>
<keyword evidence="7 10" id="KW-0456">Lyase</keyword>
<dbReference type="CDD" id="cd04905">
    <property type="entry name" value="ACT_CM-PDT"/>
    <property type="match status" value="1"/>
</dbReference>
<dbReference type="FunFam" id="3.40.190.10:FF:000064">
    <property type="entry name" value="Prephenate dehydratase"/>
    <property type="match status" value="1"/>
</dbReference>
<dbReference type="EMBL" id="JAKNHJ010000005">
    <property type="protein sequence ID" value="MCG4617622.1"/>
    <property type="molecule type" value="Genomic_DNA"/>
</dbReference>
<accession>A0AAJ1BB27</accession>
<evidence type="ECO:0000256" key="3">
    <source>
        <dbReference type="ARBA" id="ARBA00021872"/>
    </source>
</evidence>
<dbReference type="InterPro" id="IPR018528">
    <property type="entry name" value="Preph_deHydtase_CS"/>
</dbReference>